<organism evidence="2 3">
    <name type="scientific">Dichanthelium oligosanthes</name>
    <dbReference type="NCBI Taxonomy" id="888268"/>
    <lineage>
        <taxon>Eukaryota</taxon>
        <taxon>Viridiplantae</taxon>
        <taxon>Streptophyta</taxon>
        <taxon>Embryophyta</taxon>
        <taxon>Tracheophyta</taxon>
        <taxon>Spermatophyta</taxon>
        <taxon>Magnoliopsida</taxon>
        <taxon>Liliopsida</taxon>
        <taxon>Poales</taxon>
        <taxon>Poaceae</taxon>
        <taxon>PACMAD clade</taxon>
        <taxon>Panicoideae</taxon>
        <taxon>Panicodae</taxon>
        <taxon>Paniceae</taxon>
        <taxon>Dichantheliinae</taxon>
        <taxon>Dichanthelium</taxon>
    </lineage>
</organism>
<name>A0A1E5VK09_9POAL</name>
<gene>
    <name evidence="2" type="ORF">BAE44_0013567</name>
</gene>
<dbReference type="EMBL" id="LWDX02037296">
    <property type="protein sequence ID" value="OEL25414.1"/>
    <property type="molecule type" value="Genomic_DNA"/>
</dbReference>
<feature type="compositionally biased region" description="Gly residues" evidence="1">
    <location>
        <begin position="89"/>
        <end position="101"/>
    </location>
</feature>
<keyword evidence="3" id="KW-1185">Reference proteome</keyword>
<dbReference type="AlphaFoldDB" id="A0A1E5VK09"/>
<feature type="compositionally biased region" description="Low complexity" evidence="1">
    <location>
        <begin position="65"/>
        <end position="76"/>
    </location>
</feature>
<comment type="caution">
    <text evidence="2">The sequence shown here is derived from an EMBL/GenBank/DDBJ whole genome shotgun (WGS) entry which is preliminary data.</text>
</comment>
<proteinExistence type="predicted"/>
<reference evidence="2 3" key="1">
    <citation type="submission" date="2016-09" db="EMBL/GenBank/DDBJ databases">
        <title>The draft genome of Dichanthelium oligosanthes: A C3 panicoid grass species.</title>
        <authorList>
            <person name="Studer A.J."/>
            <person name="Schnable J.C."/>
            <person name="Brutnell T.P."/>
        </authorList>
    </citation>
    <scope>NUCLEOTIDE SEQUENCE [LARGE SCALE GENOMIC DNA]</scope>
    <source>
        <strain evidence="3">cv. Kellogg 1175</strain>
        <tissue evidence="2">Leaf</tissue>
    </source>
</reference>
<feature type="region of interest" description="Disordered" evidence="1">
    <location>
        <begin position="65"/>
        <end position="101"/>
    </location>
</feature>
<sequence>LLAHDAAVRVSRSEMVVEGSALAAQLKSQVSELRAWSSGRRLSSSPACTTRTSSALSASAWTRTSRFSSTSMSPTARSRRASRTICVGLAGGDRGGAAPGE</sequence>
<evidence type="ECO:0000313" key="2">
    <source>
        <dbReference type="EMBL" id="OEL25414.1"/>
    </source>
</evidence>
<dbReference type="Proteomes" id="UP000095767">
    <property type="component" value="Unassembled WGS sequence"/>
</dbReference>
<accession>A0A1E5VK09</accession>
<protein>
    <submittedName>
        <fullName evidence="2">Uncharacterized protein</fullName>
    </submittedName>
</protein>
<evidence type="ECO:0000313" key="3">
    <source>
        <dbReference type="Proteomes" id="UP000095767"/>
    </source>
</evidence>
<feature type="non-terminal residue" evidence="2">
    <location>
        <position position="1"/>
    </location>
</feature>
<evidence type="ECO:0000256" key="1">
    <source>
        <dbReference type="SAM" id="MobiDB-lite"/>
    </source>
</evidence>